<dbReference type="InterPro" id="IPR040064">
    <property type="entry name" value="MoaA-like"/>
</dbReference>
<evidence type="ECO:0000256" key="14">
    <source>
        <dbReference type="ARBA" id="ARBA00023014"/>
    </source>
</evidence>
<dbReference type="EMBL" id="JADGKB010000003">
    <property type="protein sequence ID" value="KAJ3262049.1"/>
    <property type="molecule type" value="Genomic_DNA"/>
</dbReference>
<dbReference type="Proteomes" id="UP001210925">
    <property type="component" value="Unassembled WGS sequence"/>
</dbReference>
<keyword evidence="23" id="KW-1185">Reference proteome</keyword>
<dbReference type="HAMAP" id="MF_01225_B">
    <property type="entry name" value="MoaA_B"/>
    <property type="match status" value="1"/>
</dbReference>
<comment type="caution">
    <text evidence="22">The sequence shown here is derived from an EMBL/GenBank/DDBJ whole genome shotgun (WGS) entry which is preliminary data.</text>
</comment>
<evidence type="ECO:0000256" key="2">
    <source>
        <dbReference type="ARBA" id="ARBA00001966"/>
    </source>
</evidence>
<evidence type="ECO:0000256" key="7">
    <source>
        <dbReference type="ARBA" id="ARBA00012575"/>
    </source>
</evidence>
<evidence type="ECO:0000256" key="6">
    <source>
        <dbReference type="ARBA" id="ARBA00012167"/>
    </source>
</evidence>
<evidence type="ECO:0000256" key="19">
    <source>
        <dbReference type="ARBA" id="ARBA00054222"/>
    </source>
</evidence>
<dbReference type="CDD" id="cd21117">
    <property type="entry name" value="Twitch_MoaA"/>
    <property type="match status" value="1"/>
</dbReference>
<keyword evidence="17" id="KW-0456">Lyase</keyword>
<organism evidence="22 23">
    <name type="scientific">Boothiomyces macroporosus</name>
    <dbReference type="NCBI Taxonomy" id="261099"/>
    <lineage>
        <taxon>Eukaryota</taxon>
        <taxon>Fungi</taxon>
        <taxon>Fungi incertae sedis</taxon>
        <taxon>Chytridiomycota</taxon>
        <taxon>Chytridiomycota incertae sedis</taxon>
        <taxon>Chytridiomycetes</taxon>
        <taxon>Rhizophydiales</taxon>
        <taxon>Terramycetaceae</taxon>
        <taxon>Boothiomyces</taxon>
    </lineage>
</organism>
<comment type="catalytic activity">
    <reaction evidence="18">
        <text>GTP + AH2 + S-adenosyl-L-methionine = (8S)-3',8-cyclo-7,8-dihydroguanosine 5'-triphosphate + 5'-deoxyadenosine + L-methionine + A + H(+)</text>
        <dbReference type="Rhea" id="RHEA:49576"/>
        <dbReference type="ChEBI" id="CHEBI:13193"/>
        <dbReference type="ChEBI" id="CHEBI:15378"/>
        <dbReference type="ChEBI" id="CHEBI:17319"/>
        <dbReference type="ChEBI" id="CHEBI:17499"/>
        <dbReference type="ChEBI" id="CHEBI:37565"/>
        <dbReference type="ChEBI" id="CHEBI:57844"/>
        <dbReference type="ChEBI" id="CHEBI:59789"/>
        <dbReference type="ChEBI" id="CHEBI:131766"/>
        <dbReference type="EC" id="4.1.99.22"/>
    </reaction>
</comment>
<dbReference type="InterPro" id="IPR000385">
    <property type="entry name" value="MoaA_NifB_PqqE_Fe-S-bd_CS"/>
</dbReference>
<dbReference type="GO" id="GO:0005525">
    <property type="term" value="F:GTP binding"/>
    <property type="evidence" value="ECO:0007669"/>
    <property type="project" value="UniProtKB-KW"/>
</dbReference>
<comment type="pathway">
    <text evidence="3">Cofactor biosynthesis; molybdopterin biosynthesis.</text>
</comment>
<evidence type="ECO:0000259" key="21">
    <source>
        <dbReference type="PROSITE" id="PS51918"/>
    </source>
</evidence>
<comment type="subunit">
    <text evidence="20">Isoform MOCS1A and isoform MOCS1B probably form a heterooligomer.</text>
</comment>
<dbReference type="InterPro" id="IPR006638">
    <property type="entry name" value="Elp3/MiaA/NifB-like_rSAM"/>
</dbReference>
<dbReference type="InterPro" id="IPR058240">
    <property type="entry name" value="rSAM_sf"/>
</dbReference>
<keyword evidence="10" id="KW-0949">S-adenosyl-L-methionine</keyword>
<evidence type="ECO:0000256" key="4">
    <source>
        <dbReference type="ARBA" id="ARBA00008484"/>
    </source>
</evidence>
<keyword evidence="9" id="KW-0004">4Fe-4S</keyword>
<feature type="domain" description="Radical SAM core" evidence="21">
    <location>
        <begin position="35"/>
        <end position="254"/>
    </location>
</feature>
<dbReference type="GO" id="GO:0046872">
    <property type="term" value="F:metal ion binding"/>
    <property type="evidence" value="ECO:0007669"/>
    <property type="project" value="UniProtKB-KW"/>
</dbReference>
<evidence type="ECO:0000256" key="18">
    <source>
        <dbReference type="ARBA" id="ARBA00048697"/>
    </source>
</evidence>
<dbReference type="GO" id="GO:0051539">
    <property type="term" value="F:4 iron, 4 sulfur cluster binding"/>
    <property type="evidence" value="ECO:0007669"/>
    <property type="project" value="UniProtKB-KW"/>
</dbReference>
<protein>
    <recommendedName>
        <fullName evidence="8">Molybdenum cofactor biosynthesis protein 1</fullName>
        <ecNumber evidence="6">4.1.99.22</ecNumber>
        <ecNumber evidence="7">4.6.1.17</ecNumber>
    </recommendedName>
</protein>
<keyword evidence="11" id="KW-0479">Metal-binding</keyword>
<evidence type="ECO:0000313" key="23">
    <source>
        <dbReference type="Proteomes" id="UP001210925"/>
    </source>
</evidence>
<dbReference type="InterPro" id="IPR050105">
    <property type="entry name" value="MoCo_biosynth_MoaA/MoaC"/>
</dbReference>
<dbReference type="Pfam" id="PF06463">
    <property type="entry name" value="Mob_synth_C"/>
    <property type="match status" value="1"/>
</dbReference>
<evidence type="ECO:0000256" key="8">
    <source>
        <dbReference type="ARBA" id="ARBA00015273"/>
    </source>
</evidence>
<evidence type="ECO:0000256" key="5">
    <source>
        <dbReference type="ARBA" id="ARBA00009862"/>
    </source>
</evidence>
<dbReference type="InterPro" id="IPR013785">
    <property type="entry name" value="Aldolase_TIM"/>
</dbReference>
<comment type="similarity">
    <text evidence="4">In the C-terminal section; belongs to the MoaC family.</text>
</comment>
<evidence type="ECO:0000256" key="9">
    <source>
        <dbReference type="ARBA" id="ARBA00022485"/>
    </source>
</evidence>
<dbReference type="SFLD" id="SFLDG01383">
    <property type="entry name" value="cyclic_pyranopterin_phosphate"/>
    <property type="match status" value="1"/>
</dbReference>
<dbReference type="AlphaFoldDB" id="A0AAD5YB57"/>
<evidence type="ECO:0000256" key="15">
    <source>
        <dbReference type="ARBA" id="ARBA00023134"/>
    </source>
</evidence>
<dbReference type="PROSITE" id="PS01305">
    <property type="entry name" value="MOAA_NIFB_PQQE"/>
    <property type="match status" value="1"/>
</dbReference>
<dbReference type="EC" id="4.6.1.17" evidence="7"/>
<dbReference type="SMART" id="SM00729">
    <property type="entry name" value="Elp3"/>
    <property type="match status" value="1"/>
</dbReference>
<keyword evidence="15" id="KW-0342">GTP-binding</keyword>
<keyword evidence="13" id="KW-0408">Iron</keyword>
<keyword evidence="16" id="KW-0501">Molybdenum cofactor biosynthesis</keyword>
<sequence length="358" mass="40544">MKLNYIIKRFLSNAQKAREKIAEIDSKSALPLTDLFNRQHTYLRISLTEKCNLRCTYCMPEEGVDLTPKENLLTSQEILGLGRIFVENGINKIRLTGGEPTIRKDLIDIVAGLNDLKRIGLKKIGITTNGIALKRKLVPLKEAGLDQINISLDTLDPLKFELMTRRRGHETVLGAMRSAVDLNFDSVKLNVVVINKVNHLEIIDFVNMTKDLPIYIRFIEYMPFDGNRWNTEKFISYQEMLQLIRAVHPNITKELDDPNDTSKAYRVPGFKGKFGFITSMSDNFCGTCNRLRVLADGNMKVCLFGNAEVNLKQLMRDGITSTELVDVISSAVKRKKKQHAGMIELSKMPNRPMILIGG</sequence>
<comment type="function">
    <text evidence="19">Isoform MOCS1A and isoform MOCS1B probably form a complex that catalyzes the conversion of 5'-GTP to cyclic pyranopterin monophosphate (cPMP). MOCS1A catalyzes the cyclization of GTP to (8S)-3',8-cyclo-7,8-dihydroguanosine 5'-triphosphate and MOCS1B catalyzes the subsequent conversion of (8S)-3',8-cyclo-7,8-dihydroguanosine 5'-triphosphate to cPMP.</text>
</comment>
<comment type="similarity">
    <text evidence="5">In the N-terminal section; belongs to the radical SAM superfamily. MoaA family.</text>
</comment>
<dbReference type="EC" id="4.1.99.22" evidence="6"/>
<dbReference type="Pfam" id="PF04055">
    <property type="entry name" value="Radical_SAM"/>
    <property type="match status" value="1"/>
</dbReference>
<gene>
    <name evidence="22" type="primary">MOCS1</name>
    <name evidence="22" type="ORF">HK103_003892</name>
</gene>
<keyword evidence="12" id="KW-0547">Nucleotide-binding</keyword>
<dbReference type="CDD" id="cd01335">
    <property type="entry name" value="Radical_SAM"/>
    <property type="match status" value="1"/>
</dbReference>
<evidence type="ECO:0000256" key="12">
    <source>
        <dbReference type="ARBA" id="ARBA00022741"/>
    </source>
</evidence>
<evidence type="ECO:0000256" key="3">
    <source>
        <dbReference type="ARBA" id="ARBA00005046"/>
    </source>
</evidence>
<evidence type="ECO:0000256" key="16">
    <source>
        <dbReference type="ARBA" id="ARBA00023150"/>
    </source>
</evidence>
<dbReference type="PANTHER" id="PTHR22960">
    <property type="entry name" value="MOLYBDOPTERIN COFACTOR SYNTHESIS PROTEIN A"/>
    <property type="match status" value="1"/>
</dbReference>
<dbReference type="GO" id="GO:0061798">
    <property type="term" value="F:GTP 3',8'-cyclase activity"/>
    <property type="evidence" value="ECO:0007669"/>
    <property type="project" value="UniProtKB-EC"/>
</dbReference>
<evidence type="ECO:0000256" key="10">
    <source>
        <dbReference type="ARBA" id="ARBA00022691"/>
    </source>
</evidence>
<evidence type="ECO:0000256" key="13">
    <source>
        <dbReference type="ARBA" id="ARBA00023004"/>
    </source>
</evidence>
<evidence type="ECO:0000313" key="22">
    <source>
        <dbReference type="EMBL" id="KAJ3262049.1"/>
    </source>
</evidence>
<dbReference type="NCBIfam" id="TIGR02666">
    <property type="entry name" value="moaA"/>
    <property type="match status" value="1"/>
</dbReference>
<name>A0AAD5YB57_9FUNG</name>
<dbReference type="SFLD" id="SFLDG01386">
    <property type="entry name" value="main_SPASM_domain-containing"/>
    <property type="match status" value="1"/>
</dbReference>
<reference evidence="22" key="1">
    <citation type="submission" date="2020-05" db="EMBL/GenBank/DDBJ databases">
        <title>Phylogenomic resolution of chytrid fungi.</title>
        <authorList>
            <person name="Stajich J.E."/>
            <person name="Amses K."/>
            <person name="Simmons R."/>
            <person name="Seto K."/>
            <person name="Myers J."/>
            <person name="Bonds A."/>
            <person name="Quandt C.A."/>
            <person name="Barry K."/>
            <person name="Liu P."/>
            <person name="Grigoriev I."/>
            <person name="Longcore J.E."/>
            <person name="James T.Y."/>
        </authorList>
    </citation>
    <scope>NUCLEOTIDE SEQUENCE</scope>
    <source>
        <strain evidence="22">PLAUS21</strain>
    </source>
</reference>
<dbReference type="FunFam" id="3.20.20.70:FF:000117">
    <property type="entry name" value="molybdenum cofactor biosynthesis protein 1"/>
    <property type="match status" value="1"/>
</dbReference>
<evidence type="ECO:0000256" key="1">
    <source>
        <dbReference type="ARBA" id="ARBA00001637"/>
    </source>
</evidence>
<dbReference type="InterPro" id="IPR013483">
    <property type="entry name" value="MoaA"/>
</dbReference>
<dbReference type="PANTHER" id="PTHR22960:SF0">
    <property type="entry name" value="MOLYBDENUM COFACTOR BIOSYNTHESIS PROTEIN 1"/>
    <property type="match status" value="1"/>
</dbReference>
<dbReference type="PROSITE" id="PS51918">
    <property type="entry name" value="RADICAL_SAM"/>
    <property type="match status" value="1"/>
</dbReference>
<dbReference type="GO" id="GO:0006777">
    <property type="term" value="P:Mo-molybdopterin cofactor biosynthetic process"/>
    <property type="evidence" value="ECO:0007669"/>
    <property type="project" value="UniProtKB-KW"/>
</dbReference>
<proteinExistence type="inferred from homology"/>
<comment type="cofactor">
    <cofactor evidence="2">
        <name>[4Fe-4S] cluster</name>
        <dbReference type="ChEBI" id="CHEBI:49883"/>
    </cofactor>
</comment>
<evidence type="ECO:0000256" key="20">
    <source>
        <dbReference type="ARBA" id="ARBA00063038"/>
    </source>
</evidence>
<dbReference type="SFLD" id="SFLDG01067">
    <property type="entry name" value="SPASM/twitch_domain_containing"/>
    <property type="match status" value="1"/>
</dbReference>
<dbReference type="SUPFAM" id="SSF102114">
    <property type="entry name" value="Radical SAM enzymes"/>
    <property type="match status" value="1"/>
</dbReference>
<dbReference type="InterPro" id="IPR007197">
    <property type="entry name" value="rSAM"/>
</dbReference>
<dbReference type="SFLD" id="SFLDS00029">
    <property type="entry name" value="Radical_SAM"/>
    <property type="match status" value="1"/>
</dbReference>
<dbReference type="GO" id="GO:0061799">
    <property type="term" value="F:cyclic pyranopterin monophosphate synthase activity"/>
    <property type="evidence" value="ECO:0007669"/>
    <property type="project" value="UniProtKB-EC"/>
</dbReference>
<keyword evidence="14" id="KW-0411">Iron-sulfur</keyword>
<evidence type="ECO:0000256" key="11">
    <source>
        <dbReference type="ARBA" id="ARBA00022723"/>
    </source>
</evidence>
<comment type="catalytic activity">
    <reaction evidence="1">
        <text>(8S)-3',8-cyclo-7,8-dihydroguanosine 5'-triphosphate = cyclic pyranopterin phosphate + diphosphate</text>
        <dbReference type="Rhea" id="RHEA:49580"/>
        <dbReference type="ChEBI" id="CHEBI:33019"/>
        <dbReference type="ChEBI" id="CHEBI:59648"/>
        <dbReference type="ChEBI" id="CHEBI:131766"/>
        <dbReference type="EC" id="4.6.1.17"/>
    </reaction>
</comment>
<accession>A0AAD5YB57</accession>
<dbReference type="Gene3D" id="3.20.20.70">
    <property type="entry name" value="Aldolase class I"/>
    <property type="match status" value="1"/>
</dbReference>
<evidence type="ECO:0000256" key="17">
    <source>
        <dbReference type="ARBA" id="ARBA00023239"/>
    </source>
</evidence>
<dbReference type="InterPro" id="IPR010505">
    <property type="entry name" value="MoaA_twitch"/>
</dbReference>